<comment type="caution">
    <text evidence="2">The sequence shown here is derived from an EMBL/GenBank/DDBJ whole genome shotgun (WGS) entry which is preliminary data.</text>
</comment>
<dbReference type="InterPro" id="IPR024563">
    <property type="entry name" value="YqhR"/>
</dbReference>
<dbReference type="Pfam" id="PF11085">
    <property type="entry name" value="YqhR"/>
    <property type="match status" value="1"/>
</dbReference>
<reference evidence="3" key="1">
    <citation type="journal article" date="2019" name="Int. J. Syst. Evol. Microbiol.">
        <title>The Global Catalogue of Microorganisms (GCM) 10K type strain sequencing project: providing services to taxonomists for standard genome sequencing and annotation.</title>
        <authorList>
            <consortium name="The Broad Institute Genomics Platform"/>
            <consortium name="The Broad Institute Genome Sequencing Center for Infectious Disease"/>
            <person name="Wu L."/>
            <person name="Ma J."/>
        </authorList>
    </citation>
    <scope>NUCLEOTIDE SEQUENCE [LARGE SCALE GENOMIC DNA]</scope>
    <source>
        <strain evidence="3">TISTR 1858</strain>
    </source>
</reference>
<evidence type="ECO:0000313" key="2">
    <source>
        <dbReference type="EMBL" id="MFD2630806.1"/>
    </source>
</evidence>
<gene>
    <name evidence="2" type="ORF">ACFSUN_18710</name>
</gene>
<name>A0ABW5Q5M4_9BACI</name>
<dbReference type="RefSeq" id="WP_379564399.1">
    <property type="nucleotide sequence ID" value="NZ_JBHUMX010000045.1"/>
</dbReference>
<keyword evidence="1" id="KW-0472">Membrane</keyword>
<evidence type="ECO:0000256" key="1">
    <source>
        <dbReference type="SAM" id="Phobius"/>
    </source>
</evidence>
<keyword evidence="1" id="KW-1133">Transmembrane helix</keyword>
<evidence type="ECO:0000313" key="3">
    <source>
        <dbReference type="Proteomes" id="UP001597451"/>
    </source>
</evidence>
<feature type="transmembrane region" description="Helical" evidence="1">
    <location>
        <begin position="65"/>
        <end position="90"/>
    </location>
</feature>
<accession>A0ABW5Q5M4</accession>
<dbReference type="EMBL" id="JBHUMX010000045">
    <property type="protein sequence ID" value="MFD2630806.1"/>
    <property type="molecule type" value="Genomic_DNA"/>
</dbReference>
<keyword evidence="3" id="KW-1185">Reference proteome</keyword>
<protein>
    <submittedName>
        <fullName evidence="2">YqhR family membrane protein</fullName>
    </submittedName>
</protein>
<keyword evidence="1" id="KW-0812">Transmembrane</keyword>
<proteinExistence type="predicted"/>
<feature type="transmembrane region" description="Helical" evidence="1">
    <location>
        <begin position="21"/>
        <end position="45"/>
    </location>
</feature>
<dbReference type="Proteomes" id="UP001597451">
    <property type="component" value="Unassembled WGS sequence"/>
</dbReference>
<feature type="transmembrane region" description="Helical" evidence="1">
    <location>
        <begin position="102"/>
        <end position="121"/>
    </location>
</feature>
<organism evidence="2 3">
    <name type="scientific">Oceanobacillus kapialis</name>
    <dbReference type="NCBI Taxonomy" id="481353"/>
    <lineage>
        <taxon>Bacteria</taxon>
        <taxon>Bacillati</taxon>
        <taxon>Bacillota</taxon>
        <taxon>Bacilli</taxon>
        <taxon>Bacillales</taxon>
        <taxon>Bacillaceae</taxon>
        <taxon>Oceanobacillus</taxon>
    </lineage>
</organism>
<feature type="transmembrane region" description="Helical" evidence="1">
    <location>
        <begin position="133"/>
        <end position="154"/>
    </location>
</feature>
<sequence length="171" mass="19409">MGEEKQLEQNKREEPLSLLSRSAITGFVGGAFWGLLATILAYFNFTEVEPKSFVLRSWTTAAWTNGWLGTVFTILILGGLSVIVAFIYHLFMRKINSMWMGVAYGAILWGVVFFVLQPIFTNIKPIQDLKLETIVTTVCIFVLYGTFIGYSLAYDYHDKVMKEKNNQTQKA</sequence>